<comment type="similarity">
    <text evidence="7">Belongs to the glycosyltransferase 87 family.</text>
</comment>
<evidence type="ECO:0000313" key="10">
    <source>
        <dbReference type="EMBL" id="MFC4132599.1"/>
    </source>
</evidence>
<proteinExistence type="inferred from homology"/>
<feature type="transmembrane region" description="Helical" evidence="9">
    <location>
        <begin position="133"/>
        <end position="156"/>
    </location>
</feature>
<sequence length="454" mass="49076">MKRFLLVLGLAIGIGVVIGVAPGHRGWFDISVYHGAVDYWVSGGDLYSYLRPRSTYGFTYPPFAAVCMLPMTLVGWHPAIAINLVLTLIASAFLLWFWVGPVTRHFGWPRWYAFGLTACAFAALNPVRDTVSFGQINLLLVALVYLDLLFLTGFRLTGFRLTGFRLTGFRRPGRLGSLRWIRDMHAILGRFGMHNRDLLVRNRVAGVGIGLAAAIKLTPAIFVLYLVVTRQWRAAATAVGTATAATLITALAVPDASRAYFTDAVWNTSRIGNLAYVSNQSLLGLVSRLHLAHSVWLLLVVATLAVWAWRCARAKDHVHGFALTGVVSCLISPITWVHHLVWALPALVLFLYGRRRLGIACFVVLVSGLVWLWSVNPSFAGPLAVLGANAYVLVTLVLLVAAPVPAPSPNSPGASAPAPPRPQRPPALPAAPPAPAAPTATRAPRDSRVGAADR</sequence>
<comment type="subcellular location">
    <subcellularLocation>
        <location evidence="1">Cell membrane</location>
        <topology evidence="1">Multi-pass membrane protein</topology>
    </subcellularLocation>
</comment>
<evidence type="ECO:0000256" key="3">
    <source>
        <dbReference type="ARBA" id="ARBA00022679"/>
    </source>
</evidence>
<comment type="caution">
    <text evidence="10">The sequence shown here is derived from an EMBL/GenBank/DDBJ whole genome shotgun (WGS) entry which is preliminary data.</text>
</comment>
<feature type="transmembrane region" description="Helical" evidence="9">
    <location>
        <begin position="379"/>
        <end position="402"/>
    </location>
</feature>
<feature type="transmembrane region" description="Helical" evidence="9">
    <location>
        <begin position="289"/>
        <end position="309"/>
    </location>
</feature>
<dbReference type="Pfam" id="PF09594">
    <property type="entry name" value="GT87"/>
    <property type="match status" value="2"/>
</dbReference>
<evidence type="ECO:0000256" key="5">
    <source>
        <dbReference type="ARBA" id="ARBA00022989"/>
    </source>
</evidence>
<evidence type="ECO:0000313" key="11">
    <source>
        <dbReference type="Proteomes" id="UP001595816"/>
    </source>
</evidence>
<evidence type="ECO:0000256" key="6">
    <source>
        <dbReference type="ARBA" id="ARBA00023136"/>
    </source>
</evidence>
<feature type="compositionally biased region" description="Basic and acidic residues" evidence="8">
    <location>
        <begin position="443"/>
        <end position="454"/>
    </location>
</feature>
<keyword evidence="5 9" id="KW-1133">Transmembrane helix</keyword>
<keyword evidence="3" id="KW-0808">Transferase</keyword>
<gene>
    <name evidence="10" type="ORF">ACFOZ4_18475</name>
</gene>
<feature type="compositionally biased region" description="Pro residues" evidence="8">
    <location>
        <begin position="417"/>
        <end position="436"/>
    </location>
</feature>
<evidence type="ECO:0000256" key="1">
    <source>
        <dbReference type="ARBA" id="ARBA00004651"/>
    </source>
</evidence>
<organism evidence="10 11">
    <name type="scientific">Hamadaea flava</name>
    <dbReference type="NCBI Taxonomy" id="1742688"/>
    <lineage>
        <taxon>Bacteria</taxon>
        <taxon>Bacillati</taxon>
        <taxon>Actinomycetota</taxon>
        <taxon>Actinomycetes</taxon>
        <taxon>Micromonosporales</taxon>
        <taxon>Micromonosporaceae</taxon>
        <taxon>Hamadaea</taxon>
    </lineage>
</organism>
<feature type="transmembrane region" description="Helical" evidence="9">
    <location>
        <begin position="234"/>
        <end position="253"/>
    </location>
</feature>
<evidence type="ECO:0000256" key="9">
    <source>
        <dbReference type="SAM" id="Phobius"/>
    </source>
</evidence>
<dbReference type="RefSeq" id="WP_253752968.1">
    <property type="nucleotide sequence ID" value="NZ_JAMZDZ010000001.1"/>
</dbReference>
<evidence type="ECO:0000256" key="7">
    <source>
        <dbReference type="ARBA" id="ARBA00024033"/>
    </source>
</evidence>
<feature type="region of interest" description="Disordered" evidence="8">
    <location>
        <begin position="408"/>
        <end position="454"/>
    </location>
</feature>
<evidence type="ECO:0000256" key="2">
    <source>
        <dbReference type="ARBA" id="ARBA00022475"/>
    </source>
</evidence>
<feature type="transmembrane region" description="Helical" evidence="9">
    <location>
        <begin position="79"/>
        <end position="99"/>
    </location>
</feature>
<feature type="transmembrane region" description="Helical" evidence="9">
    <location>
        <begin position="204"/>
        <end position="228"/>
    </location>
</feature>
<feature type="transmembrane region" description="Helical" evidence="9">
    <location>
        <begin position="321"/>
        <end position="350"/>
    </location>
</feature>
<reference evidence="11" key="1">
    <citation type="journal article" date="2019" name="Int. J. Syst. Evol. Microbiol.">
        <title>The Global Catalogue of Microorganisms (GCM) 10K type strain sequencing project: providing services to taxonomists for standard genome sequencing and annotation.</title>
        <authorList>
            <consortium name="The Broad Institute Genomics Platform"/>
            <consortium name="The Broad Institute Genome Sequencing Center for Infectious Disease"/>
            <person name="Wu L."/>
            <person name="Ma J."/>
        </authorList>
    </citation>
    <scope>NUCLEOTIDE SEQUENCE [LARGE SCALE GENOMIC DNA]</scope>
    <source>
        <strain evidence="11">CGMCC 4.7289</strain>
    </source>
</reference>
<keyword evidence="2" id="KW-1003">Cell membrane</keyword>
<protein>
    <submittedName>
        <fullName evidence="10">Glycosyltransferase 87 family protein</fullName>
    </submittedName>
</protein>
<feature type="transmembrane region" description="Helical" evidence="9">
    <location>
        <begin position="111"/>
        <end position="127"/>
    </location>
</feature>
<evidence type="ECO:0000256" key="4">
    <source>
        <dbReference type="ARBA" id="ARBA00022692"/>
    </source>
</evidence>
<accession>A0ABV8LS26</accession>
<keyword evidence="11" id="KW-1185">Reference proteome</keyword>
<dbReference type="InterPro" id="IPR018584">
    <property type="entry name" value="GT87"/>
</dbReference>
<dbReference type="EMBL" id="JBHSAY010000009">
    <property type="protein sequence ID" value="MFC4132599.1"/>
    <property type="molecule type" value="Genomic_DNA"/>
</dbReference>
<dbReference type="Proteomes" id="UP001595816">
    <property type="component" value="Unassembled WGS sequence"/>
</dbReference>
<feature type="transmembrane region" description="Helical" evidence="9">
    <location>
        <begin position="357"/>
        <end position="373"/>
    </location>
</feature>
<keyword evidence="6 9" id="KW-0472">Membrane</keyword>
<name>A0ABV8LS26_9ACTN</name>
<keyword evidence="4 9" id="KW-0812">Transmembrane</keyword>
<evidence type="ECO:0000256" key="8">
    <source>
        <dbReference type="SAM" id="MobiDB-lite"/>
    </source>
</evidence>